<accession>A0A652YX60</accession>
<proteinExistence type="inferred from homology"/>
<feature type="domain" description="Amidase" evidence="4">
    <location>
        <begin position="78"/>
        <end position="503"/>
    </location>
</feature>
<sequence>MNTGISRRGFLGAATALGVAGATAVGAAVQPAAATPIRSASRHSQLPAPSTIDATDPALLSATEAASLLQEGILHPRELLDACLTRSHEYDGGIGSWIRIYPEVAYAAAEKAAQRLSTAGRTSDGEAPPLVCGLPIALKDMFAVSGLPVTASSRVLEGNIAAGDSTVWRRLSDAGMVLMGHAHCDEFAIGVATAQVGNPWNAEYSPGGSSGGSAAVLAARFSPLATGTDTGGSLRLPASATGITSVKPTFGRCSTYGTIPLNWTRDHTGPMARSAADASLLLSYMAGVDVNDPTTSAGPPVPADGYPLAAQGGQSPLAGRRFGIPRKGVDKLPASLGTLFAAFTDTVVALGGTLVDVSMPTYPTGLLTGDMAEAGHYHQQFSDRIGLYKPERALFVGQALASMAVPVADYMTLAHNRLRYQHDYNRMLSEQNLDAILVPGASVDGSKRSEVAGIALFDGVTADVAWANYTGAPVVTTPAGRSKETGLPFGVQLGGRMWDEAGLIQIALELQAAQPFWQEAPPLTQNARQIPTSVIAQPGPGPDPTNTQNVGFSFRFVPTSS</sequence>
<reference evidence="5" key="1">
    <citation type="submission" date="2019-07" db="EMBL/GenBank/DDBJ databases">
        <title>Genomic Encyclopedia of Type Strains, Phase IV (KMG-IV): sequencing the most valuable type-strain genomes for metagenomic binning, comparative biology and taxonomic classification.</title>
        <authorList>
            <person name="Goeker M."/>
        </authorList>
    </citation>
    <scope>NUCLEOTIDE SEQUENCE</scope>
    <source>
        <strain evidence="5">DSM 44596</strain>
    </source>
</reference>
<dbReference type="GO" id="GO:0016740">
    <property type="term" value="F:transferase activity"/>
    <property type="evidence" value="ECO:0007669"/>
    <property type="project" value="UniProtKB-KW"/>
</dbReference>
<dbReference type="EC" id="3.5.1.4" evidence="3"/>
<dbReference type="NCBIfam" id="TIGR01409">
    <property type="entry name" value="TAT_signal_seq"/>
    <property type="match status" value="1"/>
</dbReference>
<dbReference type="InterPro" id="IPR000120">
    <property type="entry name" value="Amidase"/>
</dbReference>
<dbReference type="PANTHER" id="PTHR11895">
    <property type="entry name" value="TRANSAMIDASE"/>
    <property type="match status" value="1"/>
</dbReference>
<dbReference type="InterPro" id="IPR023631">
    <property type="entry name" value="Amidase_dom"/>
</dbReference>
<evidence type="ECO:0000256" key="2">
    <source>
        <dbReference type="ARBA" id="ARBA00009199"/>
    </source>
</evidence>
<dbReference type="EMBL" id="VNIQ01000001">
    <property type="protein sequence ID" value="TYQ08217.1"/>
    <property type="molecule type" value="Genomic_DNA"/>
</dbReference>
<dbReference type="PROSITE" id="PS00571">
    <property type="entry name" value="AMIDASES"/>
    <property type="match status" value="1"/>
</dbReference>
<dbReference type="SUPFAM" id="SSF75304">
    <property type="entry name" value="Amidase signature (AS) enzymes"/>
    <property type="match status" value="1"/>
</dbReference>
<dbReference type="InterPro" id="IPR019546">
    <property type="entry name" value="TAT_signal_bac_arc"/>
</dbReference>
<gene>
    <name evidence="5" type="ORF">FNL38_101588</name>
</gene>
<protein>
    <recommendedName>
        <fullName evidence="3">amidase</fullName>
        <ecNumber evidence="3">3.5.1.4</ecNumber>
    </recommendedName>
</protein>
<evidence type="ECO:0000256" key="1">
    <source>
        <dbReference type="ARBA" id="ARBA00001311"/>
    </source>
</evidence>
<dbReference type="InterPro" id="IPR036928">
    <property type="entry name" value="AS_sf"/>
</dbReference>
<evidence type="ECO:0000313" key="5">
    <source>
        <dbReference type="EMBL" id="TYQ08217.1"/>
    </source>
</evidence>
<dbReference type="PROSITE" id="PS51318">
    <property type="entry name" value="TAT"/>
    <property type="match status" value="1"/>
</dbReference>
<dbReference type="InterPro" id="IPR006311">
    <property type="entry name" value="TAT_signal"/>
</dbReference>
<dbReference type="Pfam" id="PF01425">
    <property type="entry name" value="Amidase"/>
    <property type="match status" value="1"/>
</dbReference>
<organism evidence="5">
    <name type="scientific">Nocardia globerula</name>
    <dbReference type="NCBI Taxonomy" id="1818"/>
    <lineage>
        <taxon>Bacteria</taxon>
        <taxon>Bacillati</taxon>
        <taxon>Actinomycetota</taxon>
        <taxon>Actinomycetes</taxon>
        <taxon>Mycobacteriales</taxon>
        <taxon>Nocardiaceae</taxon>
        <taxon>Nocardia</taxon>
    </lineage>
</organism>
<dbReference type="Gene3D" id="3.90.1300.10">
    <property type="entry name" value="Amidase signature (AS) domain"/>
    <property type="match status" value="1"/>
</dbReference>
<dbReference type="PANTHER" id="PTHR11895:SF7">
    <property type="entry name" value="GLUTAMYL-TRNA(GLN) AMIDOTRANSFERASE SUBUNIT A, MITOCHONDRIAL"/>
    <property type="match status" value="1"/>
</dbReference>
<name>A0A652YX60_NOCGL</name>
<evidence type="ECO:0000256" key="3">
    <source>
        <dbReference type="ARBA" id="ARBA00012922"/>
    </source>
</evidence>
<comment type="caution">
    <text evidence="5">The sequence shown here is derived from an EMBL/GenBank/DDBJ whole genome shotgun (WGS) entry which is preliminary data.</text>
</comment>
<comment type="catalytic activity">
    <reaction evidence="1">
        <text>a monocarboxylic acid amide + H2O = a monocarboxylate + NH4(+)</text>
        <dbReference type="Rhea" id="RHEA:12020"/>
        <dbReference type="ChEBI" id="CHEBI:15377"/>
        <dbReference type="ChEBI" id="CHEBI:28938"/>
        <dbReference type="ChEBI" id="CHEBI:35757"/>
        <dbReference type="ChEBI" id="CHEBI:83628"/>
        <dbReference type="EC" id="3.5.1.4"/>
    </reaction>
</comment>
<dbReference type="AlphaFoldDB" id="A0A652YX60"/>
<keyword evidence="5" id="KW-0808">Transferase</keyword>
<comment type="similarity">
    <text evidence="2">Belongs to the amidase family.</text>
</comment>
<dbReference type="InterPro" id="IPR020556">
    <property type="entry name" value="Amidase_CS"/>
</dbReference>
<evidence type="ECO:0000259" key="4">
    <source>
        <dbReference type="Pfam" id="PF01425"/>
    </source>
</evidence>
<dbReference type="GO" id="GO:0004040">
    <property type="term" value="F:amidase activity"/>
    <property type="evidence" value="ECO:0007669"/>
    <property type="project" value="UniProtKB-EC"/>
</dbReference>